<accession>A0ABR2PAJ9</accession>
<dbReference type="PANTHER" id="PTHR44137:SF13">
    <property type="entry name" value="CHAPERONE DNAJ-DOMAIN SUPERFAMILY PROTEIN"/>
    <property type="match status" value="1"/>
</dbReference>
<dbReference type="PANTHER" id="PTHR44137">
    <property type="entry name" value="BNAC03G44070D PROTEIN"/>
    <property type="match status" value="1"/>
</dbReference>
<dbReference type="PROSITE" id="PS50076">
    <property type="entry name" value="DNAJ_2"/>
    <property type="match status" value="1"/>
</dbReference>
<evidence type="ECO:0000259" key="2">
    <source>
        <dbReference type="PROSITE" id="PS50076"/>
    </source>
</evidence>
<dbReference type="CDD" id="cd06257">
    <property type="entry name" value="DnaJ"/>
    <property type="match status" value="1"/>
</dbReference>
<dbReference type="PROSITE" id="PS00636">
    <property type="entry name" value="DNAJ_1"/>
    <property type="match status" value="1"/>
</dbReference>
<feature type="region of interest" description="Disordered" evidence="1">
    <location>
        <begin position="287"/>
        <end position="308"/>
    </location>
</feature>
<dbReference type="SMART" id="SM00271">
    <property type="entry name" value="DnaJ"/>
    <property type="match status" value="1"/>
</dbReference>
<reference evidence="3 4" key="1">
    <citation type="journal article" date="2024" name="G3 (Bethesda)">
        <title>Genome assembly of Hibiscus sabdariffa L. provides insights into metabolisms of medicinal natural products.</title>
        <authorList>
            <person name="Kim T."/>
        </authorList>
    </citation>
    <scope>NUCLEOTIDE SEQUENCE [LARGE SCALE GENOMIC DNA]</scope>
    <source>
        <strain evidence="3">TK-2024</strain>
        <tissue evidence="3">Old leaves</tissue>
    </source>
</reference>
<dbReference type="EMBL" id="JBBPBN010000069">
    <property type="protein sequence ID" value="KAK8985437.1"/>
    <property type="molecule type" value="Genomic_DNA"/>
</dbReference>
<dbReference type="Pfam" id="PF00226">
    <property type="entry name" value="DnaJ"/>
    <property type="match status" value="1"/>
</dbReference>
<dbReference type="InterPro" id="IPR036869">
    <property type="entry name" value="J_dom_sf"/>
</dbReference>
<evidence type="ECO:0000256" key="1">
    <source>
        <dbReference type="SAM" id="MobiDB-lite"/>
    </source>
</evidence>
<dbReference type="InterPro" id="IPR018253">
    <property type="entry name" value="DnaJ_domain_CS"/>
</dbReference>
<keyword evidence="4" id="KW-1185">Reference proteome</keyword>
<dbReference type="SUPFAM" id="SSF46565">
    <property type="entry name" value="Chaperone J-domain"/>
    <property type="match status" value="1"/>
</dbReference>
<name>A0ABR2PAJ9_9ROSI</name>
<dbReference type="InterPro" id="IPR001623">
    <property type="entry name" value="DnaJ_domain"/>
</dbReference>
<gene>
    <name evidence="3" type="ORF">V6N11_068693</name>
</gene>
<feature type="domain" description="J" evidence="2">
    <location>
        <begin position="90"/>
        <end position="155"/>
    </location>
</feature>
<dbReference type="PRINTS" id="PR00625">
    <property type="entry name" value="JDOMAIN"/>
</dbReference>
<comment type="caution">
    <text evidence="3">The sequence shown here is derived from an EMBL/GenBank/DDBJ whole genome shotgun (WGS) entry which is preliminary data.</text>
</comment>
<evidence type="ECO:0000313" key="4">
    <source>
        <dbReference type="Proteomes" id="UP001396334"/>
    </source>
</evidence>
<dbReference type="Gene3D" id="1.10.287.110">
    <property type="entry name" value="DnaJ domain"/>
    <property type="match status" value="1"/>
</dbReference>
<proteinExistence type="predicted"/>
<dbReference type="Proteomes" id="UP001396334">
    <property type="component" value="Unassembled WGS sequence"/>
</dbReference>
<evidence type="ECO:0000313" key="3">
    <source>
        <dbReference type="EMBL" id="KAK8985437.1"/>
    </source>
</evidence>
<protein>
    <recommendedName>
        <fullName evidence="2">J domain-containing protein</fullName>
    </recommendedName>
</protein>
<organism evidence="3 4">
    <name type="scientific">Hibiscus sabdariffa</name>
    <name type="common">roselle</name>
    <dbReference type="NCBI Taxonomy" id="183260"/>
    <lineage>
        <taxon>Eukaryota</taxon>
        <taxon>Viridiplantae</taxon>
        <taxon>Streptophyta</taxon>
        <taxon>Embryophyta</taxon>
        <taxon>Tracheophyta</taxon>
        <taxon>Spermatophyta</taxon>
        <taxon>Magnoliopsida</taxon>
        <taxon>eudicotyledons</taxon>
        <taxon>Gunneridae</taxon>
        <taxon>Pentapetalae</taxon>
        <taxon>rosids</taxon>
        <taxon>malvids</taxon>
        <taxon>Malvales</taxon>
        <taxon>Malvaceae</taxon>
        <taxon>Malvoideae</taxon>
        <taxon>Hibiscus</taxon>
    </lineage>
</organism>
<sequence length="308" mass="36091">MRRIGFESLSDSKSQLVLEICSMATSPVACCHRHRIKHLVRSHFIDWYRLLGVCLFVFLSPGFQSFFTAVRTVVVLPHFQLSAVQHHRANHHPPPSIIAEDAGLELIKRRYHKLALQLHPDKNKHPKAEVAFKLVSEAYSCLSDNVKRRAFNSERRKHFCIECDKIPYSSPNLAVNNISQHSSKPKAQDPMNCSNPERSMQILKDIRNRLEEEIRVVEHCLKVNRRRETPVFNPPNNHSETKHRFRRETPIFEPSEYYFHGYPHLRSEIYRENELFSHFKRGSLKGRRGGYDSPVFENESEKRRFKGV</sequence>